<comment type="caution">
    <text evidence="2">The sequence shown here is derived from an EMBL/GenBank/DDBJ whole genome shotgun (WGS) entry which is preliminary data.</text>
</comment>
<dbReference type="EMBL" id="JABZMI010000030">
    <property type="protein sequence ID" value="MBF1164003.1"/>
    <property type="molecule type" value="Genomic_DNA"/>
</dbReference>
<proteinExistence type="predicted"/>
<dbReference type="PROSITE" id="PS51833">
    <property type="entry name" value="HDOD"/>
    <property type="match status" value="1"/>
</dbReference>
<dbReference type="CDD" id="cd00077">
    <property type="entry name" value="HDc"/>
    <property type="match status" value="1"/>
</dbReference>
<reference evidence="2" key="1">
    <citation type="submission" date="2020-04" db="EMBL/GenBank/DDBJ databases">
        <title>Deep metagenomics examines the oral microbiome during advanced dental caries in children, revealing novel taxa and co-occurrences with host molecules.</title>
        <authorList>
            <person name="Baker J.L."/>
            <person name="Morton J.T."/>
            <person name="Dinis M."/>
            <person name="Alvarez R."/>
            <person name="Tran N.C."/>
            <person name="Knight R."/>
            <person name="Edlund A."/>
        </authorList>
    </citation>
    <scope>NUCLEOTIDE SEQUENCE</scope>
    <source>
        <strain evidence="2">JCVI_32_bin.24</strain>
    </source>
</reference>
<dbReference type="Proteomes" id="UP000718593">
    <property type="component" value="Unassembled WGS sequence"/>
</dbReference>
<dbReference type="AlphaFoldDB" id="A0A930BPT3"/>
<dbReference type="PANTHER" id="PTHR33525:SF6">
    <property type="entry name" value="HDOD DOMAIN-CONTAINING PROTEIN"/>
    <property type="match status" value="1"/>
</dbReference>
<dbReference type="InterPro" id="IPR052340">
    <property type="entry name" value="RNase_Y/CdgJ"/>
</dbReference>
<dbReference type="InterPro" id="IPR013976">
    <property type="entry name" value="HDOD"/>
</dbReference>
<dbReference type="SUPFAM" id="SSF109604">
    <property type="entry name" value="HD-domain/PDEase-like"/>
    <property type="match status" value="1"/>
</dbReference>
<evidence type="ECO:0000313" key="3">
    <source>
        <dbReference type="Proteomes" id="UP000718593"/>
    </source>
</evidence>
<dbReference type="Gene3D" id="1.10.3210.10">
    <property type="entry name" value="Hypothetical protein af1432"/>
    <property type="match status" value="1"/>
</dbReference>
<protein>
    <submittedName>
        <fullName evidence="2">HDOD domain-containing protein</fullName>
    </submittedName>
</protein>
<sequence length="301" mass="33753">MTRSGSTVEGSSVFEITQSLDEASAFRIKRLLEGGVRIPAQPRVLDELRKLMQRKEMDVRPLAKVINQDPGLTAILFKVIGNSAYRQHPPLTTVEEILHAVGVRQTFNIVQAISLAGLGDIRKNRQVYEAFWARSHTIAQLAMLIADERIAVCNIFPDLAYLAGIFHDCGVPLLMQRFPTYCNEMRLGTPGVWTDLAEEDRKFNADHCVVGYLVARHWCLPDFICDAIRYHHAIAELGDHEARSIVAILQLAIEIYCVDQHTSNPEWEAVRGEVLPELGLSDETLPEFIDVVLERFHGAGA</sequence>
<evidence type="ECO:0000313" key="2">
    <source>
        <dbReference type="EMBL" id="MBF1164003.1"/>
    </source>
</evidence>
<organism evidence="2 3">
    <name type="scientific">Dechloromonas agitata</name>
    <dbReference type="NCBI Taxonomy" id="73030"/>
    <lineage>
        <taxon>Bacteria</taxon>
        <taxon>Pseudomonadati</taxon>
        <taxon>Pseudomonadota</taxon>
        <taxon>Betaproteobacteria</taxon>
        <taxon>Rhodocyclales</taxon>
        <taxon>Azonexaceae</taxon>
        <taxon>Dechloromonas</taxon>
    </lineage>
</organism>
<dbReference type="Pfam" id="PF08668">
    <property type="entry name" value="HDOD"/>
    <property type="match status" value="1"/>
</dbReference>
<gene>
    <name evidence="2" type="ORF">HXL68_03075</name>
</gene>
<dbReference type="InterPro" id="IPR003607">
    <property type="entry name" value="HD/PDEase_dom"/>
</dbReference>
<dbReference type="PANTHER" id="PTHR33525">
    <property type="match status" value="1"/>
</dbReference>
<feature type="domain" description="HDOD" evidence="1">
    <location>
        <begin position="38"/>
        <end position="234"/>
    </location>
</feature>
<accession>A0A930BPT3</accession>
<evidence type="ECO:0000259" key="1">
    <source>
        <dbReference type="PROSITE" id="PS51833"/>
    </source>
</evidence>
<name>A0A930BPT3_9RHOO</name>